<protein>
    <submittedName>
        <fullName evidence="1">Uncharacterized protein</fullName>
    </submittedName>
</protein>
<dbReference type="Proteomes" id="UP001054945">
    <property type="component" value="Unassembled WGS sequence"/>
</dbReference>
<sequence length="92" mass="10189">MKSSENQFLSSVALVLSGPNLLGSHAITEACDPLSPCTKQRSFSSSGGERMRWLRTKQLLERRADPLGGGERSSKKTFPKKRVEVKGWGIHF</sequence>
<organism evidence="1 2">
    <name type="scientific">Caerostris extrusa</name>
    <name type="common">Bark spider</name>
    <name type="synonym">Caerostris bankana</name>
    <dbReference type="NCBI Taxonomy" id="172846"/>
    <lineage>
        <taxon>Eukaryota</taxon>
        <taxon>Metazoa</taxon>
        <taxon>Ecdysozoa</taxon>
        <taxon>Arthropoda</taxon>
        <taxon>Chelicerata</taxon>
        <taxon>Arachnida</taxon>
        <taxon>Araneae</taxon>
        <taxon>Araneomorphae</taxon>
        <taxon>Entelegynae</taxon>
        <taxon>Araneoidea</taxon>
        <taxon>Araneidae</taxon>
        <taxon>Caerostris</taxon>
    </lineage>
</organism>
<evidence type="ECO:0000313" key="1">
    <source>
        <dbReference type="EMBL" id="GIX88735.1"/>
    </source>
</evidence>
<dbReference type="EMBL" id="BPLR01003796">
    <property type="protein sequence ID" value="GIX88735.1"/>
    <property type="molecule type" value="Genomic_DNA"/>
</dbReference>
<gene>
    <name evidence="1" type="ORF">CEXT_87051</name>
</gene>
<keyword evidence="2" id="KW-1185">Reference proteome</keyword>
<evidence type="ECO:0000313" key="2">
    <source>
        <dbReference type="Proteomes" id="UP001054945"/>
    </source>
</evidence>
<proteinExistence type="predicted"/>
<reference evidence="1 2" key="1">
    <citation type="submission" date="2021-06" db="EMBL/GenBank/DDBJ databases">
        <title>Caerostris extrusa draft genome.</title>
        <authorList>
            <person name="Kono N."/>
            <person name="Arakawa K."/>
        </authorList>
    </citation>
    <scope>NUCLEOTIDE SEQUENCE [LARGE SCALE GENOMIC DNA]</scope>
</reference>
<accession>A0AAV4NV27</accession>
<dbReference type="AlphaFoldDB" id="A0AAV4NV27"/>
<name>A0AAV4NV27_CAEEX</name>
<comment type="caution">
    <text evidence="1">The sequence shown here is derived from an EMBL/GenBank/DDBJ whole genome shotgun (WGS) entry which is preliminary data.</text>
</comment>